<evidence type="ECO:0000256" key="1">
    <source>
        <dbReference type="SAM" id="MobiDB-lite"/>
    </source>
</evidence>
<evidence type="ECO:0000313" key="2">
    <source>
        <dbReference type="EMBL" id="SCO92832.1"/>
    </source>
</evidence>
<dbReference type="AlphaFoldDB" id="A0A2H3TW27"/>
<dbReference type="Proteomes" id="UP000219369">
    <property type="component" value="Unassembled WGS sequence"/>
</dbReference>
<feature type="region of interest" description="Disordered" evidence="1">
    <location>
        <begin position="84"/>
        <end position="110"/>
    </location>
</feature>
<gene>
    <name evidence="2" type="ORF">FRV6_16960</name>
</gene>
<dbReference type="VEuPathDB" id="FungiDB:FOMG_16910"/>
<proteinExistence type="predicted"/>
<dbReference type="EMBL" id="FMJY01000023">
    <property type="protein sequence ID" value="SCO92832.1"/>
    <property type="molecule type" value="Genomic_DNA"/>
</dbReference>
<organism evidence="2 3">
    <name type="scientific">Fusarium oxysporum</name>
    <name type="common">Fusarium vascular wilt</name>
    <dbReference type="NCBI Taxonomy" id="5507"/>
    <lineage>
        <taxon>Eukaryota</taxon>
        <taxon>Fungi</taxon>
        <taxon>Dikarya</taxon>
        <taxon>Ascomycota</taxon>
        <taxon>Pezizomycotina</taxon>
        <taxon>Sordariomycetes</taxon>
        <taxon>Hypocreomycetidae</taxon>
        <taxon>Hypocreales</taxon>
        <taxon>Nectriaceae</taxon>
        <taxon>Fusarium</taxon>
        <taxon>Fusarium oxysporum species complex</taxon>
    </lineage>
</organism>
<reference evidence="3" key="1">
    <citation type="submission" date="2016-09" db="EMBL/GenBank/DDBJ databases">
        <authorList>
            <person name="Guldener U."/>
        </authorList>
    </citation>
    <scope>NUCLEOTIDE SEQUENCE [LARGE SCALE GENOMIC DNA]</scope>
    <source>
        <strain evidence="3">V64-1</strain>
    </source>
</reference>
<dbReference type="VEuPathDB" id="FungiDB:FOXG_22838"/>
<protein>
    <submittedName>
        <fullName evidence="2">Uncharacterized protein</fullName>
    </submittedName>
</protein>
<evidence type="ECO:0000313" key="3">
    <source>
        <dbReference type="Proteomes" id="UP000219369"/>
    </source>
</evidence>
<sequence>MVKKNDKPQMAIKTINMTRKDGYDMTQAKYINNFDPTLDIHDLFLSKEETLEKYYQNLDPEQRPVLGHAALIADVYKQSLDKKQEKKRVYNTKRQEDPKFRRKESKQLKQ</sequence>
<accession>A0A2H3TW27</accession>
<name>A0A2H3TW27_FUSOX</name>